<protein>
    <submittedName>
        <fullName evidence="1">Carboxyvinyl-carboxyphosphonate phosphorylmutase</fullName>
        <ecNumber evidence="1">2.7.8.23</ecNumber>
    </submittedName>
</protein>
<name>A0A250VV33_STROL</name>
<evidence type="ECO:0000313" key="1">
    <source>
        <dbReference type="EMBL" id="GAX57939.1"/>
    </source>
</evidence>
<dbReference type="RefSeq" id="WP_067384693.1">
    <property type="nucleotide sequence ID" value="NZ_BDQI01000042.1"/>
</dbReference>
<proteinExistence type="predicted"/>
<dbReference type="STRING" id="1963.AQJ27_48200"/>
<dbReference type="InterPro" id="IPR039556">
    <property type="entry name" value="ICL/PEPM"/>
</dbReference>
<dbReference type="GO" id="GO:0008807">
    <property type="term" value="F:carboxyvinyl-carboxyphosphonate phosphorylmutase activity"/>
    <property type="evidence" value="ECO:0007669"/>
    <property type="project" value="UniProtKB-EC"/>
</dbReference>
<evidence type="ECO:0000313" key="2">
    <source>
        <dbReference type="Proteomes" id="UP000217446"/>
    </source>
</evidence>
<dbReference type="SUPFAM" id="SSF51621">
    <property type="entry name" value="Phosphoenolpyruvate/pyruvate domain"/>
    <property type="match status" value="1"/>
</dbReference>
<dbReference type="PANTHER" id="PTHR42905:SF5">
    <property type="entry name" value="CARBOXYVINYL-CARBOXYPHOSPHONATE PHOSPHORYLMUTASE, CHLOROPLASTIC"/>
    <property type="match status" value="1"/>
</dbReference>
<dbReference type="Pfam" id="PF13714">
    <property type="entry name" value="PEP_mutase"/>
    <property type="match status" value="1"/>
</dbReference>
<dbReference type="InterPro" id="IPR015813">
    <property type="entry name" value="Pyrv/PenolPyrv_kinase-like_dom"/>
</dbReference>
<dbReference type="EC" id="2.7.8.23" evidence="1"/>
<reference evidence="2" key="1">
    <citation type="submission" date="2017-05" db="EMBL/GenBank/DDBJ databases">
        <title>Streptomyces olivochromogenes NBRC 3561 whole genome shotgun sequence.</title>
        <authorList>
            <person name="Dohra H."/>
            <person name="Kodani S."/>
        </authorList>
    </citation>
    <scope>NUCLEOTIDE SEQUENCE [LARGE SCALE GENOMIC DNA]</scope>
    <source>
        <strain evidence="2">NBRC 3561</strain>
    </source>
</reference>
<sequence length="290" mass="30988">MNRTPLKELIHTEGGLVLPGVANALTARIAEDLGFPAVYLTGAGVTNTFLGLPDMGLLSLSEMAAHVRAVTDAVEVPVIVDADTGFGNAVSVARTVQVLEKAGATGIQLEDQVAPKRCGHFDGQEVISITEMQQKIRAAVEHRSSEQTCIIARTDARAQHGLSQALKRATGYAEAGADILFIEGLHSREELAQAGKAVPDVPKVANLVEGGKTPLLPKEELVAMGYSIILFANAAMQGAIRGSQKVLQALRDTGSLDSVIAELTPWDERQRLVHKPHFDQLELRYSDETA</sequence>
<keyword evidence="1" id="KW-0808">Transferase</keyword>
<gene>
    <name evidence="1" type="ORF">SO3561_09510</name>
</gene>
<dbReference type="AlphaFoldDB" id="A0A250VV33"/>
<dbReference type="CDD" id="cd00377">
    <property type="entry name" value="ICL_PEPM"/>
    <property type="match status" value="1"/>
</dbReference>
<dbReference type="Gene3D" id="3.20.20.60">
    <property type="entry name" value="Phosphoenolpyruvate-binding domains"/>
    <property type="match status" value="1"/>
</dbReference>
<keyword evidence="2" id="KW-1185">Reference proteome</keyword>
<dbReference type="InterPro" id="IPR040442">
    <property type="entry name" value="Pyrv_kinase-like_dom_sf"/>
</dbReference>
<dbReference type="EMBL" id="BDQI01000042">
    <property type="protein sequence ID" value="GAX57939.1"/>
    <property type="molecule type" value="Genomic_DNA"/>
</dbReference>
<accession>A0A250VV33</accession>
<dbReference type="GO" id="GO:0016833">
    <property type="term" value="F:oxo-acid-lyase activity"/>
    <property type="evidence" value="ECO:0007669"/>
    <property type="project" value="UniProtKB-ARBA"/>
</dbReference>
<comment type="caution">
    <text evidence="1">The sequence shown here is derived from an EMBL/GenBank/DDBJ whole genome shotgun (WGS) entry which is preliminary data.</text>
</comment>
<dbReference type="Proteomes" id="UP000217446">
    <property type="component" value="Unassembled WGS sequence"/>
</dbReference>
<dbReference type="PANTHER" id="PTHR42905">
    <property type="entry name" value="PHOSPHOENOLPYRUVATE CARBOXYLASE"/>
    <property type="match status" value="1"/>
</dbReference>
<organism evidence="1 2">
    <name type="scientific">Streptomyces olivochromogenes</name>
    <dbReference type="NCBI Taxonomy" id="1963"/>
    <lineage>
        <taxon>Bacteria</taxon>
        <taxon>Bacillati</taxon>
        <taxon>Actinomycetota</taxon>
        <taxon>Actinomycetes</taxon>
        <taxon>Kitasatosporales</taxon>
        <taxon>Streptomycetaceae</taxon>
        <taxon>Streptomyces</taxon>
    </lineage>
</organism>